<feature type="coiled-coil region" evidence="1">
    <location>
        <begin position="1307"/>
        <end position="1337"/>
    </location>
</feature>
<feature type="compositionally biased region" description="Polar residues" evidence="2">
    <location>
        <begin position="1664"/>
        <end position="1674"/>
    </location>
</feature>
<accession>A0A3N4HQF1</accession>
<feature type="transmembrane region" description="Helical" evidence="3">
    <location>
        <begin position="1515"/>
        <end position="1538"/>
    </location>
</feature>
<evidence type="ECO:0000256" key="1">
    <source>
        <dbReference type="SAM" id="Coils"/>
    </source>
</evidence>
<evidence type="ECO:0000256" key="3">
    <source>
        <dbReference type="SAM" id="Phobius"/>
    </source>
</evidence>
<protein>
    <submittedName>
        <fullName evidence="4">Uncharacterized protein</fullName>
    </submittedName>
</protein>
<organism evidence="4 5">
    <name type="scientific">Ascobolus immersus RN42</name>
    <dbReference type="NCBI Taxonomy" id="1160509"/>
    <lineage>
        <taxon>Eukaryota</taxon>
        <taxon>Fungi</taxon>
        <taxon>Dikarya</taxon>
        <taxon>Ascomycota</taxon>
        <taxon>Pezizomycotina</taxon>
        <taxon>Pezizomycetes</taxon>
        <taxon>Pezizales</taxon>
        <taxon>Ascobolaceae</taxon>
        <taxon>Ascobolus</taxon>
    </lineage>
</organism>
<dbReference type="OrthoDB" id="5361176at2759"/>
<reference evidence="4 5" key="1">
    <citation type="journal article" date="2018" name="Nat. Ecol. Evol.">
        <title>Pezizomycetes genomes reveal the molecular basis of ectomycorrhizal truffle lifestyle.</title>
        <authorList>
            <person name="Murat C."/>
            <person name="Payen T."/>
            <person name="Noel B."/>
            <person name="Kuo A."/>
            <person name="Morin E."/>
            <person name="Chen J."/>
            <person name="Kohler A."/>
            <person name="Krizsan K."/>
            <person name="Balestrini R."/>
            <person name="Da Silva C."/>
            <person name="Montanini B."/>
            <person name="Hainaut M."/>
            <person name="Levati E."/>
            <person name="Barry K.W."/>
            <person name="Belfiori B."/>
            <person name="Cichocki N."/>
            <person name="Clum A."/>
            <person name="Dockter R.B."/>
            <person name="Fauchery L."/>
            <person name="Guy J."/>
            <person name="Iotti M."/>
            <person name="Le Tacon F."/>
            <person name="Lindquist E.A."/>
            <person name="Lipzen A."/>
            <person name="Malagnac F."/>
            <person name="Mello A."/>
            <person name="Molinier V."/>
            <person name="Miyauchi S."/>
            <person name="Poulain J."/>
            <person name="Riccioni C."/>
            <person name="Rubini A."/>
            <person name="Sitrit Y."/>
            <person name="Splivallo R."/>
            <person name="Traeger S."/>
            <person name="Wang M."/>
            <person name="Zifcakova L."/>
            <person name="Wipf D."/>
            <person name="Zambonelli A."/>
            <person name="Paolocci F."/>
            <person name="Nowrousian M."/>
            <person name="Ottonello S."/>
            <person name="Baldrian P."/>
            <person name="Spatafora J.W."/>
            <person name="Henrissat B."/>
            <person name="Nagy L.G."/>
            <person name="Aury J.M."/>
            <person name="Wincker P."/>
            <person name="Grigoriev I.V."/>
            <person name="Bonfante P."/>
            <person name="Martin F.M."/>
        </authorList>
    </citation>
    <scope>NUCLEOTIDE SEQUENCE [LARGE SCALE GENOMIC DNA]</scope>
    <source>
        <strain evidence="4 5">RN42</strain>
    </source>
</reference>
<feature type="region of interest" description="Disordered" evidence="2">
    <location>
        <begin position="1639"/>
        <end position="1719"/>
    </location>
</feature>
<feature type="transmembrane region" description="Helical" evidence="3">
    <location>
        <begin position="1364"/>
        <end position="1388"/>
    </location>
</feature>
<gene>
    <name evidence="4" type="ORF">BJ508DRAFT_418808</name>
</gene>
<feature type="transmembrane region" description="Helical" evidence="3">
    <location>
        <begin position="1475"/>
        <end position="1494"/>
    </location>
</feature>
<keyword evidence="3" id="KW-0812">Transmembrane</keyword>
<dbReference type="STRING" id="1160509.A0A3N4HQF1"/>
<dbReference type="Proteomes" id="UP000275078">
    <property type="component" value="Unassembled WGS sequence"/>
</dbReference>
<dbReference type="Gene3D" id="1.20.58.340">
    <property type="entry name" value="Magnesium transport protein CorA, transmembrane region"/>
    <property type="match status" value="1"/>
</dbReference>
<keyword evidence="3" id="KW-0472">Membrane</keyword>
<name>A0A3N4HQF1_ASCIM</name>
<keyword evidence="5" id="KW-1185">Reference proteome</keyword>
<feature type="compositionally biased region" description="Basic and acidic residues" evidence="2">
    <location>
        <begin position="1649"/>
        <end position="1660"/>
    </location>
</feature>
<sequence length="1719" mass="195365">MSLENSKNDTVETIETSARAPVPLLSAPLPAINNNRQYVKGFFQTNITDPERPDRFLDFGEDGTSGYVTKFGQIVQLCKMVHTAEKEHPYRYATVEPRSLQVDWRKKDPQFEKKEVWALNWACAEYREKILGQLTNDSTAYGLGIRIGTESLQYNNLTAGYRNGRFPETRYTLEGDIQADVQVNFVANAGRIAQQYKLTSRSGTVQEVPLLVDLSLALVDTPSERNYGTYDWDERERYPETCIRSKVAGEGHAWSFQGMLYHTLAALYCDGVKVDMDLQDENGERMPMSGTPSAYGAILHKRTVLLAPGQSTKFTLIFQLGGGNGVDEEEAPYIDVDKAMEVTKESWWQLATESASIFYRRNLESILSLAVHFPVEQPYMFPDGAAIEPIVFHTQSVVGTELDWERCWEQAETLITFYELLTLPDIASSDVVAKYRERTRRAVLGHLVFLSTLPVDFFKDPYTAATWDGVKCKEYIAYLNRMMKKMEDGDGIKLRKAADLMKETSTEEAPDPEQPNLEVAKVGEGGQIPDLGNHDETGETAKIIDDDVAAVQAPGSETPSEKSEDEDDSGSEYWVTSVLLKLFDFLLNSLRVFPLETRYLLKHDLRDGVRKAWTRLKKSRHERSKLFYNDIEPFTSEYGGAYVILEDYTLNAQVRAWRILKGMSELHPLIDGPDAPWAGDTDKEKYHLDADGFRDLVLSEFIAKPTSEINNPNAKPRFLTKRWGDERSSTLAHYNLLLLVPPENEYFFFSDGSPHPAWTETLENTDKSFPGFGRISRALVSYIYSHQFNRAFGTVNNTRKAAEVVLSISSVNCLVTGLEGGAPSYTHVKQALLLDYPEISKYLLEPSNFNRGRSLQRKKLNPYDISLDRIALAQHAYEGSKVDKDKLTPKDRLAVHDPPDYGPAYYFPLPEFITKDPPKVLKSIEQFSKAWKAEIASSDWILELTNLWKGSKFHGDRQKVLEFLQTLQFSESSFSSNELYALRKDSEVHFCKCAYELKNMDATASRNYTTNILKILGCNREKAGMKKLYLIIERCKVETVLPVIFSLSNAPAEQRAVIQFLNLVMEADTHRMSFSDQALIPDNLWVTEFNINFVALLDPRTDRNALKHVDAYAPKKRSGFVSASPVKRKNELPILTDISFGFRFVGDLHDTKWTCYRVVDPGAISEEALQKRENLIGPRKASYDDLHFWEQRKVLELQLVLDALTLVYHETENIMDHMDQEEQAPYEDKALSEPLLPPVLTANDLTGLNYYSTMHKHSTYYPWVLQCCNVLKSKLAGAEDMTQRFLSADKNRAHTPRWSEKDQANNRAILRNKADKLKRARKELELLSRRIDAKIESITTLKQSLEAELGLREARTSTQQATSIGLFTVVTVVFLPLSFAASILSIDLGWSDPVRSLHLLMWPTTIGTVLFLLNLPVIYGYFLEVSTTAQYWLRKRMADEKSWDFWKQKAQTLTEAEKRTMLMRDDQLHESETNWWYWNFFVVYCLISLPVRQLHTVYQVIRLRPVKDAGILKKLFCLLLSPIWMIILSIVYLVLLGYCVISSSSRGIVTAYIFLWSGREYLEKRNEQAEAARKAKIALLEAANEEKKEVYGKDWNDEETKRNDVAIKKLESSLTRGHLLMRPVQIMKLKLITKLPDTGKNDEEAAVGKGKEKDVKDSADAQKPPTNRPGTAQTVPKPASTHSVRGKAPSVRSNGSAINNGDGGLKVPLQQSESVKEDS</sequence>
<evidence type="ECO:0000313" key="4">
    <source>
        <dbReference type="EMBL" id="RPA74020.1"/>
    </source>
</evidence>
<keyword evidence="1" id="KW-0175">Coiled coil</keyword>
<evidence type="ECO:0000313" key="5">
    <source>
        <dbReference type="Proteomes" id="UP000275078"/>
    </source>
</evidence>
<evidence type="ECO:0000256" key="2">
    <source>
        <dbReference type="SAM" id="MobiDB-lite"/>
    </source>
</evidence>
<keyword evidence="3" id="KW-1133">Transmembrane helix</keyword>
<feature type="transmembrane region" description="Helical" evidence="3">
    <location>
        <begin position="1400"/>
        <end position="1422"/>
    </location>
</feature>
<proteinExistence type="predicted"/>
<dbReference type="EMBL" id="ML119803">
    <property type="protein sequence ID" value="RPA74020.1"/>
    <property type="molecule type" value="Genomic_DNA"/>
</dbReference>